<sequence length="350" mass="36981">MSLPSHTTRPVLVLYAGGTLGMVPTAQGLAPGGNIDSRLRRALSTLPPARQASLPEFVVHESADPIDSSSATPADWQRLARAVAAELPAHAGVVILHGTDTLSWTASSLAFQLQGLDRPVVITGAMLPLEAEGSDALANIELALRFAVEPRLQEVAVAFAGRLMRGVKTRKIHSESADAFASPNYPHLGRRIDNDAILFPGRGLAAQQRGAPRFELPDYEALANGGVVRIALWPGVQAWQLSAWLEDERVRGALLEVWGSGNAPEDPNLLGVLAKATGEGKLLVAVSQCPGGSIDIGHYAAGQGLAQAGVLSADAMTPEAALTKLIHLLAQPLDDTERRERFLTALVGER</sequence>
<protein>
    <submittedName>
        <fullName evidence="6">L-asparaginase 1</fullName>
    </submittedName>
</protein>
<evidence type="ECO:0000256" key="2">
    <source>
        <dbReference type="PIRSR" id="PIRSR001220-2"/>
    </source>
</evidence>
<proteinExistence type="predicted"/>
<dbReference type="PIRSF" id="PIRSF001220">
    <property type="entry name" value="L-ASNase_gatD"/>
    <property type="match status" value="1"/>
</dbReference>
<feature type="domain" description="Asparaginase/glutaminase C-terminal" evidence="5">
    <location>
        <begin position="227"/>
        <end position="342"/>
    </location>
</feature>
<dbReference type="InterPro" id="IPR027474">
    <property type="entry name" value="L-asparaginase_N"/>
</dbReference>
<dbReference type="PROSITE" id="PS51732">
    <property type="entry name" value="ASN_GLN_ASE_3"/>
    <property type="match status" value="1"/>
</dbReference>
<accession>A0A2N7U392</accession>
<evidence type="ECO:0000313" key="7">
    <source>
        <dbReference type="Proteomes" id="UP000235803"/>
    </source>
</evidence>
<dbReference type="Gene3D" id="3.40.50.40">
    <property type="match status" value="1"/>
</dbReference>
<dbReference type="InterPro" id="IPR006034">
    <property type="entry name" value="Asparaginase/glutaminase-like"/>
</dbReference>
<keyword evidence="7" id="KW-1185">Reference proteome</keyword>
<dbReference type="PROSITE" id="PS00917">
    <property type="entry name" value="ASN_GLN_ASE_2"/>
    <property type="match status" value="1"/>
</dbReference>
<comment type="caution">
    <text evidence="6">The sequence shown here is derived from an EMBL/GenBank/DDBJ whole genome shotgun (WGS) entry which is preliminary data.</text>
</comment>
<dbReference type="Proteomes" id="UP000235803">
    <property type="component" value="Unassembled WGS sequence"/>
</dbReference>
<dbReference type="SMART" id="SM00870">
    <property type="entry name" value="Asparaginase"/>
    <property type="match status" value="1"/>
</dbReference>
<name>A0A2N7U392_9GAMM</name>
<dbReference type="InterPro" id="IPR027475">
    <property type="entry name" value="Asparaginase/glutaminase_AS2"/>
</dbReference>
<feature type="active site" evidence="3">
    <location>
        <position position="99"/>
    </location>
</feature>
<dbReference type="PANTHER" id="PTHR11707">
    <property type="entry name" value="L-ASPARAGINASE"/>
    <property type="match status" value="1"/>
</dbReference>
<dbReference type="GO" id="GO:0004067">
    <property type="term" value="F:asparaginase activity"/>
    <property type="evidence" value="ECO:0007669"/>
    <property type="project" value="UniProtKB-UniRule"/>
</dbReference>
<organism evidence="6 7">
    <name type="scientific">Billgrantia endophytica</name>
    <dbReference type="NCBI Taxonomy" id="2033802"/>
    <lineage>
        <taxon>Bacteria</taxon>
        <taxon>Pseudomonadati</taxon>
        <taxon>Pseudomonadota</taxon>
        <taxon>Gammaproteobacteria</taxon>
        <taxon>Oceanospirillales</taxon>
        <taxon>Halomonadaceae</taxon>
        <taxon>Billgrantia</taxon>
    </lineage>
</organism>
<dbReference type="OrthoDB" id="9788068at2"/>
<evidence type="ECO:0000313" key="6">
    <source>
        <dbReference type="EMBL" id="PMR74906.1"/>
    </source>
</evidence>
<dbReference type="PANTHER" id="PTHR11707:SF28">
    <property type="entry name" value="60 KDA LYSOPHOSPHOLIPASE"/>
    <property type="match status" value="1"/>
</dbReference>
<feature type="active site" description="O-isoaspartyl threonine intermediate" evidence="1">
    <location>
        <position position="19"/>
    </location>
</feature>
<dbReference type="InterPro" id="IPR037152">
    <property type="entry name" value="L-asparaginase_N_sf"/>
</dbReference>
<dbReference type="SUPFAM" id="SSF53774">
    <property type="entry name" value="Glutaminase/Asparaginase"/>
    <property type="match status" value="1"/>
</dbReference>
<gene>
    <name evidence="6" type="ORF">C1H69_11840</name>
</gene>
<evidence type="ECO:0000259" key="4">
    <source>
        <dbReference type="Pfam" id="PF00710"/>
    </source>
</evidence>
<dbReference type="PIRSF" id="PIRSF500176">
    <property type="entry name" value="L_ASNase"/>
    <property type="match status" value="1"/>
</dbReference>
<dbReference type="InterPro" id="IPR036152">
    <property type="entry name" value="Asp/glu_Ase-like_sf"/>
</dbReference>
<dbReference type="Pfam" id="PF17763">
    <property type="entry name" value="Asparaginase_C"/>
    <property type="match status" value="1"/>
</dbReference>
<dbReference type="InterPro" id="IPR027473">
    <property type="entry name" value="L-asparaginase_C"/>
</dbReference>
<dbReference type="Pfam" id="PF00710">
    <property type="entry name" value="Asparaginase"/>
    <property type="match status" value="1"/>
</dbReference>
<dbReference type="InterPro" id="IPR041725">
    <property type="entry name" value="L-asparaginase_I"/>
</dbReference>
<dbReference type="CDD" id="cd08963">
    <property type="entry name" value="L-asparaginase_I"/>
    <property type="match status" value="1"/>
</dbReference>
<evidence type="ECO:0000256" key="1">
    <source>
        <dbReference type="PIRSR" id="PIRSR001220-1"/>
    </source>
</evidence>
<feature type="binding site" evidence="2">
    <location>
        <begin position="99"/>
        <end position="100"/>
    </location>
    <ligand>
        <name>substrate</name>
    </ligand>
</feature>
<dbReference type="SFLD" id="SFLDS00057">
    <property type="entry name" value="Glutaminase/Asparaginase"/>
    <property type="match status" value="1"/>
</dbReference>
<dbReference type="EMBL" id="PNRF01000024">
    <property type="protein sequence ID" value="PMR74906.1"/>
    <property type="molecule type" value="Genomic_DNA"/>
</dbReference>
<feature type="binding site" evidence="2">
    <location>
        <position position="68"/>
    </location>
    <ligand>
        <name>substrate</name>
    </ligand>
</feature>
<dbReference type="Gene3D" id="3.40.50.1170">
    <property type="entry name" value="L-asparaginase, N-terminal domain"/>
    <property type="match status" value="1"/>
</dbReference>
<evidence type="ECO:0000256" key="3">
    <source>
        <dbReference type="PROSITE-ProRule" id="PRU10100"/>
    </source>
</evidence>
<dbReference type="RefSeq" id="WP_102653620.1">
    <property type="nucleotide sequence ID" value="NZ_PNRF01000024.1"/>
</dbReference>
<dbReference type="AlphaFoldDB" id="A0A2N7U392"/>
<feature type="domain" description="L-asparaginase N-terminal" evidence="4">
    <location>
        <begin position="11"/>
        <end position="195"/>
    </location>
</feature>
<dbReference type="GO" id="GO:0005829">
    <property type="term" value="C:cytosol"/>
    <property type="evidence" value="ECO:0007669"/>
    <property type="project" value="TreeGrafter"/>
</dbReference>
<dbReference type="PRINTS" id="PR00139">
    <property type="entry name" value="ASNGLNASE"/>
</dbReference>
<dbReference type="InterPro" id="IPR040919">
    <property type="entry name" value="Asparaginase_C"/>
</dbReference>
<reference evidence="6 7" key="1">
    <citation type="submission" date="2018-01" db="EMBL/GenBank/DDBJ databases">
        <title>Halomonas endophytica sp. nov., isolated from storage liquid in the stems of Populus euphratica.</title>
        <authorList>
            <person name="Chen C."/>
        </authorList>
    </citation>
    <scope>NUCLEOTIDE SEQUENCE [LARGE SCALE GENOMIC DNA]</scope>
    <source>
        <strain evidence="6 7">MC28</strain>
    </source>
</reference>
<evidence type="ECO:0000259" key="5">
    <source>
        <dbReference type="Pfam" id="PF17763"/>
    </source>
</evidence>